<dbReference type="Gene3D" id="1.10.30.10">
    <property type="entry name" value="High mobility group box domain"/>
    <property type="match status" value="1"/>
</dbReference>
<evidence type="ECO:0000256" key="1">
    <source>
        <dbReference type="PROSITE-ProRule" id="PRU00267"/>
    </source>
</evidence>
<feature type="domain" description="HMG box" evidence="3">
    <location>
        <begin position="832"/>
        <end position="892"/>
    </location>
</feature>
<feature type="region of interest" description="Disordered" evidence="2">
    <location>
        <begin position="546"/>
        <end position="583"/>
    </location>
</feature>
<gene>
    <name evidence="5" type="primary">LOC106806471</name>
</gene>
<dbReference type="InterPro" id="IPR036910">
    <property type="entry name" value="HMG_box_dom_sf"/>
</dbReference>
<dbReference type="PROSITE" id="PS50118">
    <property type="entry name" value="HMG_BOX_2"/>
    <property type="match status" value="1"/>
</dbReference>
<dbReference type="Proteomes" id="UP000695022">
    <property type="component" value="Unplaced"/>
</dbReference>
<dbReference type="SUPFAM" id="SSF47095">
    <property type="entry name" value="HMG-box"/>
    <property type="match status" value="1"/>
</dbReference>
<dbReference type="Pfam" id="PF00505">
    <property type="entry name" value="HMG_box"/>
    <property type="match status" value="1"/>
</dbReference>
<dbReference type="RefSeq" id="XP_014663912.1">
    <property type="nucleotide sequence ID" value="XM_014808426.1"/>
</dbReference>
<organism evidence="4 5">
    <name type="scientific">Priapulus caudatus</name>
    <name type="common">Priapulid worm</name>
    <dbReference type="NCBI Taxonomy" id="37621"/>
    <lineage>
        <taxon>Eukaryota</taxon>
        <taxon>Metazoa</taxon>
        <taxon>Ecdysozoa</taxon>
        <taxon>Scalidophora</taxon>
        <taxon>Priapulida</taxon>
        <taxon>Priapulimorpha</taxon>
        <taxon>Priapulimorphida</taxon>
        <taxon>Priapulidae</taxon>
        <taxon>Priapulus</taxon>
    </lineage>
</organism>
<feature type="DNA-binding region" description="HMG box" evidence="1">
    <location>
        <begin position="832"/>
        <end position="892"/>
    </location>
</feature>
<keyword evidence="4" id="KW-1185">Reference proteome</keyword>
<evidence type="ECO:0000259" key="3">
    <source>
        <dbReference type="PROSITE" id="PS50118"/>
    </source>
</evidence>
<evidence type="ECO:0000313" key="5">
    <source>
        <dbReference type="RefSeq" id="XP_014663912.1"/>
    </source>
</evidence>
<keyword evidence="1" id="KW-0539">Nucleus</keyword>
<dbReference type="InterPro" id="IPR036638">
    <property type="entry name" value="HLH_DNA-bd_sf"/>
</dbReference>
<reference evidence="5" key="1">
    <citation type="submission" date="2025-08" db="UniProtKB">
        <authorList>
            <consortium name="RefSeq"/>
        </authorList>
    </citation>
    <scope>IDENTIFICATION</scope>
</reference>
<dbReference type="SUPFAM" id="SSF47459">
    <property type="entry name" value="HLH, helix-loop-helix DNA-binding domain"/>
    <property type="match status" value="1"/>
</dbReference>
<dbReference type="InterPro" id="IPR009071">
    <property type="entry name" value="HMG_box_dom"/>
</dbReference>
<name>A0ABM1DVE1_PRICU</name>
<keyword evidence="1" id="KW-0238">DNA-binding</keyword>
<proteinExistence type="predicted"/>
<sequence>MNEFNDYDMENLCGVIKKEFELGCSGQDVESLTPPIETTSRGQSNLKRSALIKPHDGGWWEDSGSLGLLPSYKSNSSKDRFRSYERLNYESPNQLIANSVAAHDNHMAKIMQVQLSESEEKIERKKVKSPRTIMKLMAKHRDSERLRHHDLNAILKKLVNRVPGKLRLRETRVQELQKIIRYCTFLEQKVHELATELDVPMNMHLPFLTAEHEEDGMLVSPIKPRRMRSKPKLRVSKKSLKARRVTMPSHIIDPTTGIPMQLTSIEQVTMKPTTKSKIVETNSTSHIDVATGGLLDQETKGIGYQPSITSSRTMHAGGTGGDAHQKYMILQGSNNDGVLTFVPVSEASVPARRDADMADTSTPNYNNIVTLTNLLTPDGIKRTLSKLPTSKCASGQPACESAGGGMKMNSESFGTTEEELAVSYMLASELDHSDGGQELFTDMHGNNQEVYTRSHHLPDLPEALDLSLNSPLSKNKILVGTKTSRTEPGDIEGNRGSVMWSQPALTGHFNALPADDADQDARDISDGVQCEDSVLFPSSSLLFTGDVPVPGRRRMRTRKQGQPQKLSQKFKKNRSQVLSSHSVKYPARHLSSKTHVTSVKTPVSANTTLTSCLMCTPSPSVSATVASTKPVNHPQRYTPQKVECKQRSRLVFSPSIHCRDKSMMEVGGVKKVRPTKSAVVHVMGNAKEDVENCQLQSSHREGFLVKVGGMEEYKRMPLTTMNTAVRKETSLSTVEPILYEARIATKSEAVEDVLKPDVTSADHAYCMNGGTINSENDSGAACLMKADSDVISGSLQKEQEGITRCSVSSNCVSNQVTVGQHGQNSSRLDYRKETWMNGFMYFSKCNRKLFERKTGNCQRMSNVTKHLAQAWRAMNPDQKRPYELGAEAYFRK</sequence>
<dbReference type="GeneID" id="106806471"/>
<evidence type="ECO:0000313" key="4">
    <source>
        <dbReference type="Proteomes" id="UP000695022"/>
    </source>
</evidence>
<accession>A0ABM1DVE1</accession>
<protein>
    <submittedName>
        <fullName evidence="5">Uncharacterized protein LOC106806471</fullName>
    </submittedName>
</protein>
<evidence type="ECO:0000256" key="2">
    <source>
        <dbReference type="SAM" id="MobiDB-lite"/>
    </source>
</evidence>